<dbReference type="EMBL" id="AWSO01000431">
    <property type="protein sequence ID" value="ESK90581.1"/>
    <property type="molecule type" value="Genomic_DNA"/>
</dbReference>
<dbReference type="KEGG" id="mrr:Moror_4250"/>
<dbReference type="SUPFAM" id="SSF52047">
    <property type="entry name" value="RNI-like"/>
    <property type="match status" value="1"/>
</dbReference>
<dbReference type="InterPro" id="IPR032675">
    <property type="entry name" value="LRR_dom_sf"/>
</dbReference>
<evidence type="ECO:0000313" key="3">
    <source>
        <dbReference type="Proteomes" id="UP000017559"/>
    </source>
</evidence>
<dbReference type="Gene3D" id="3.80.10.10">
    <property type="entry name" value="Ribonuclease Inhibitor"/>
    <property type="match status" value="1"/>
</dbReference>
<keyword evidence="3" id="KW-1185">Reference proteome</keyword>
<dbReference type="Proteomes" id="UP000017559">
    <property type="component" value="Unassembled WGS sequence"/>
</dbReference>
<dbReference type="HOGENOM" id="CLU_018544_12_0_1"/>
<evidence type="ECO:0000256" key="1">
    <source>
        <dbReference type="SAM" id="Coils"/>
    </source>
</evidence>
<dbReference type="AlphaFoldDB" id="V2XCM1"/>
<reference evidence="2 3" key="1">
    <citation type="journal article" date="2014" name="BMC Genomics">
        <title>Genome and secretome analysis of the hemibiotrophic fungal pathogen, Moniliophthora roreri, which causes frosty pod rot disease of cacao: mechanisms of the biotrophic and necrotrophic phases.</title>
        <authorList>
            <person name="Meinhardt L.W."/>
            <person name="Costa G.G.L."/>
            <person name="Thomazella D.P.T."/>
            <person name="Teixeira P.J.P.L."/>
            <person name="Carazzolle M.F."/>
            <person name="Schuster S.C."/>
            <person name="Carlson J.E."/>
            <person name="Guiltinan M.J."/>
            <person name="Mieczkowski P."/>
            <person name="Farmer A."/>
            <person name="Ramaraj T."/>
            <person name="Crozier J."/>
            <person name="Davis R.E."/>
            <person name="Shao J."/>
            <person name="Melnick R.L."/>
            <person name="Pereira G.A.G."/>
            <person name="Bailey B.A."/>
        </authorList>
    </citation>
    <scope>NUCLEOTIDE SEQUENCE [LARGE SCALE GENOMIC DNA]</scope>
    <source>
        <strain evidence="2 3">MCA 2997</strain>
    </source>
</reference>
<protein>
    <recommendedName>
        <fullName evidence="4">F-box domain-containing protein</fullName>
    </recommendedName>
</protein>
<organism evidence="2 3">
    <name type="scientific">Moniliophthora roreri (strain MCA 2997)</name>
    <name type="common">Cocoa frosty pod rot fungus</name>
    <name type="synonym">Crinipellis roreri</name>
    <dbReference type="NCBI Taxonomy" id="1381753"/>
    <lineage>
        <taxon>Eukaryota</taxon>
        <taxon>Fungi</taxon>
        <taxon>Dikarya</taxon>
        <taxon>Basidiomycota</taxon>
        <taxon>Agaricomycotina</taxon>
        <taxon>Agaricomycetes</taxon>
        <taxon>Agaricomycetidae</taxon>
        <taxon>Agaricales</taxon>
        <taxon>Marasmiineae</taxon>
        <taxon>Marasmiaceae</taxon>
        <taxon>Moniliophthora</taxon>
    </lineage>
</organism>
<feature type="coiled-coil region" evidence="1">
    <location>
        <begin position="29"/>
        <end position="59"/>
    </location>
</feature>
<sequence length="582" mass="65997">MMPESPFLHRFGTNYAPSPKEVEGIKQILLEPEKTLRVLEEEIARLQAERDELQSFVDNHRSLLSPVRRTPIDILREVFVRCLPDDRLPVRTLREAPLLLTGICRTWREIAISTPHLWNRIHISLPEPPSFPIKDFFRELVKARQEGLESWLSRSGSLPLTFSFHAGLQRWIHHSERPESWDELKTLYLDFTRHLLSYSSRWGNVSLNVPHFIRNFLQTYEVGQLNALQELRSTDLGDICARVPSATTVPMHPLDTILSRAPLLHVLHLKELYVTRLSVRWENITDLVLSSCYESEVAVSEVVRLLSNCTSLRQCTVHNIQFKVNHQITLGNLTAVLPYLHTLNLQFNPRIHGYWFPATVITTPQPIGAVFDAISAPRLTHLSISLTRSVPSLLFDTTPLISFVERFGCVLSSLQLHLPVASDGLIGLLRSMPQLSNLTLHCVLGQTPTIVGFIDLLRALTPGLANIDALCPLLEEVTFGDCAPEDVVLLLAFAEARCGSSYDKEVVKLKRMLVTVTTFLEEAEVISSRLQGLRDRGMSILWCSSRPPEELYDDSPLCGITRTQLEPALSWERMLSSDAYLY</sequence>
<accession>V2XCM1</accession>
<gene>
    <name evidence="2" type="ORF">Moror_4250</name>
</gene>
<keyword evidence="1" id="KW-0175">Coiled coil</keyword>
<proteinExistence type="predicted"/>
<name>V2XCM1_MONRO</name>
<dbReference type="OrthoDB" id="3365698at2759"/>
<comment type="caution">
    <text evidence="2">The sequence shown here is derived from an EMBL/GenBank/DDBJ whole genome shotgun (WGS) entry which is preliminary data.</text>
</comment>
<evidence type="ECO:0000313" key="2">
    <source>
        <dbReference type="EMBL" id="ESK90581.1"/>
    </source>
</evidence>
<evidence type="ECO:0008006" key="4">
    <source>
        <dbReference type="Google" id="ProtNLM"/>
    </source>
</evidence>